<feature type="domain" description="Anti-sigma K factor RskA C-terminal" evidence="3">
    <location>
        <begin position="134"/>
        <end position="258"/>
    </location>
</feature>
<evidence type="ECO:0000313" key="4">
    <source>
        <dbReference type="EMBL" id="TXF91789.1"/>
    </source>
</evidence>
<dbReference type="PANTHER" id="PTHR37461">
    <property type="entry name" value="ANTI-SIGMA-K FACTOR RSKA"/>
    <property type="match status" value="1"/>
</dbReference>
<name>A0A5C7FKD2_9BACT</name>
<gene>
    <name evidence="4" type="ORF">FUA23_00975</name>
</gene>
<dbReference type="PANTHER" id="PTHR37461:SF1">
    <property type="entry name" value="ANTI-SIGMA-K FACTOR RSKA"/>
    <property type="match status" value="1"/>
</dbReference>
<feature type="transmembrane region" description="Helical" evidence="2">
    <location>
        <begin position="97"/>
        <end position="119"/>
    </location>
</feature>
<dbReference type="Proteomes" id="UP000321907">
    <property type="component" value="Unassembled WGS sequence"/>
</dbReference>
<dbReference type="GO" id="GO:0016989">
    <property type="term" value="F:sigma factor antagonist activity"/>
    <property type="evidence" value="ECO:0007669"/>
    <property type="project" value="TreeGrafter"/>
</dbReference>
<feature type="coiled-coil region" evidence="1">
    <location>
        <begin position="121"/>
        <end position="148"/>
    </location>
</feature>
<dbReference type="OrthoDB" id="1420916at2"/>
<dbReference type="InterPro" id="IPR051474">
    <property type="entry name" value="Anti-sigma-K/W_factor"/>
</dbReference>
<accession>A0A5C7FKD2</accession>
<keyword evidence="2" id="KW-0812">Transmembrane</keyword>
<keyword evidence="2" id="KW-0472">Membrane</keyword>
<sequence>MNIQQYITSGILELYVLDRLEPAEMREVEAMAARFPEVKAEIDQIELSLEGFAMTDAPEVNPDILDRLLAETRLSPESEKLTDEVPKVPAEKASRGLIGSILPWIVAIVGILGLVYFFLQAGNQEEKLNVLQARYDKLEKDCNESQQTLRSTQQFLNDLTNPSTQEIILAGSENTPEKSAIVFYNPATEKTLFKATNLPPPPTGKQYQLWAIDGDGPKDLGVLATNLAGDVILEVSYLTGVQAFAITLEDEGGKPAPDLSQLQVIGNVG</sequence>
<comment type="caution">
    <text evidence="4">The sequence shown here is derived from an EMBL/GenBank/DDBJ whole genome shotgun (WGS) entry which is preliminary data.</text>
</comment>
<reference evidence="4 5" key="1">
    <citation type="submission" date="2019-08" db="EMBL/GenBank/DDBJ databases">
        <title>Lewinella sp. strain SSH13 Genome sequencing and assembly.</title>
        <authorList>
            <person name="Kim I."/>
        </authorList>
    </citation>
    <scope>NUCLEOTIDE SEQUENCE [LARGE SCALE GENOMIC DNA]</scope>
    <source>
        <strain evidence="4 5">SSH13</strain>
    </source>
</reference>
<evidence type="ECO:0000256" key="1">
    <source>
        <dbReference type="SAM" id="Coils"/>
    </source>
</evidence>
<dbReference type="RefSeq" id="WP_147928830.1">
    <property type="nucleotide sequence ID" value="NZ_VOXD01000001.1"/>
</dbReference>
<evidence type="ECO:0000256" key="2">
    <source>
        <dbReference type="SAM" id="Phobius"/>
    </source>
</evidence>
<dbReference type="EMBL" id="VOXD01000001">
    <property type="protein sequence ID" value="TXF91789.1"/>
    <property type="molecule type" value="Genomic_DNA"/>
</dbReference>
<keyword evidence="2" id="KW-1133">Transmembrane helix</keyword>
<keyword evidence="1" id="KW-0175">Coiled coil</keyword>
<dbReference type="GO" id="GO:0005886">
    <property type="term" value="C:plasma membrane"/>
    <property type="evidence" value="ECO:0007669"/>
    <property type="project" value="InterPro"/>
</dbReference>
<dbReference type="InterPro" id="IPR018764">
    <property type="entry name" value="RskA_C"/>
</dbReference>
<dbReference type="GO" id="GO:0006417">
    <property type="term" value="P:regulation of translation"/>
    <property type="evidence" value="ECO:0007669"/>
    <property type="project" value="TreeGrafter"/>
</dbReference>
<protein>
    <submittedName>
        <fullName evidence="4">Anti-sigma factor</fullName>
    </submittedName>
</protein>
<dbReference type="Pfam" id="PF10099">
    <property type="entry name" value="RskA_C"/>
    <property type="match status" value="1"/>
</dbReference>
<evidence type="ECO:0000259" key="3">
    <source>
        <dbReference type="Pfam" id="PF10099"/>
    </source>
</evidence>
<organism evidence="4 5">
    <name type="scientific">Neolewinella aurantiaca</name>
    <dbReference type="NCBI Taxonomy" id="2602767"/>
    <lineage>
        <taxon>Bacteria</taxon>
        <taxon>Pseudomonadati</taxon>
        <taxon>Bacteroidota</taxon>
        <taxon>Saprospiria</taxon>
        <taxon>Saprospirales</taxon>
        <taxon>Lewinellaceae</taxon>
        <taxon>Neolewinella</taxon>
    </lineage>
</organism>
<evidence type="ECO:0000313" key="5">
    <source>
        <dbReference type="Proteomes" id="UP000321907"/>
    </source>
</evidence>
<keyword evidence="5" id="KW-1185">Reference proteome</keyword>
<dbReference type="AlphaFoldDB" id="A0A5C7FKD2"/>
<proteinExistence type="predicted"/>